<dbReference type="Gene3D" id="3.60.21.10">
    <property type="match status" value="1"/>
</dbReference>
<dbReference type="SUPFAM" id="SSF56300">
    <property type="entry name" value="Metallo-dependent phosphatases"/>
    <property type="match status" value="1"/>
</dbReference>
<accession>A0AAW9PYK0</accession>
<evidence type="ECO:0000259" key="1">
    <source>
        <dbReference type="Pfam" id="PF00149"/>
    </source>
</evidence>
<evidence type="ECO:0000313" key="2">
    <source>
        <dbReference type="EMBL" id="MEE3715988.1"/>
    </source>
</evidence>
<protein>
    <submittedName>
        <fullName evidence="2">TIGR04168 family protein</fullName>
    </submittedName>
</protein>
<dbReference type="NCBIfam" id="TIGR04168">
    <property type="entry name" value="TIGR04168 family protein"/>
    <property type="match status" value="1"/>
</dbReference>
<reference evidence="2" key="1">
    <citation type="submission" date="2024-01" db="EMBL/GenBank/DDBJ databases">
        <title>Bank of Algae and Cyanobacteria of the Azores (BACA) strain genomes.</title>
        <authorList>
            <person name="Luz R."/>
            <person name="Cordeiro R."/>
            <person name="Fonseca A."/>
            <person name="Goncalves V."/>
        </authorList>
    </citation>
    <scope>NUCLEOTIDE SEQUENCE</scope>
    <source>
        <strain evidence="2">BACA0141</strain>
    </source>
</reference>
<dbReference type="EMBL" id="JAZBJZ010000010">
    <property type="protein sequence ID" value="MEE3715988.1"/>
    <property type="molecule type" value="Genomic_DNA"/>
</dbReference>
<proteinExistence type="predicted"/>
<dbReference type="InterPro" id="IPR004843">
    <property type="entry name" value="Calcineurin-like_PHP"/>
</dbReference>
<dbReference type="InterPro" id="IPR029052">
    <property type="entry name" value="Metallo-depent_PP-like"/>
</dbReference>
<dbReference type="PANTHER" id="PTHR35769:SF2">
    <property type="entry name" value="CALCINEURIN-LIKE METALLO-PHOSPHOESTERASE SUPERFAMILY PROTEIN"/>
    <property type="match status" value="1"/>
</dbReference>
<dbReference type="RefSeq" id="WP_330482412.1">
    <property type="nucleotide sequence ID" value="NZ_JAZBJZ010000010.1"/>
</dbReference>
<dbReference type="InterPro" id="IPR027629">
    <property type="entry name" value="DevT-like"/>
</dbReference>
<dbReference type="PANTHER" id="PTHR35769">
    <property type="entry name" value="CALCINEURIN-LIKE METALLO-PHOSPHOESTERASE SUPERFAMILY PROTEIN"/>
    <property type="match status" value="1"/>
</dbReference>
<name>A0AAW9PYK0_9CYAN</name>
<organism evidence="2 3">
    <name type="scientific">Tumidithrix elongata BACA0141</name>
    <dbReference type="NCBI Taxonomy" id="2716417"/>
    <lineage>
        <taxon>Bacteria</taxon>
        <taxon>Bacillati</taxon>
        <taxon>Cyanobacteriota</taxon>
        <taxon>Cyanophyceae</taxon>
        <taxon>Pseudanabaenales</taxon>
        <taxon>Pseudanabaenaceae</taxon>
        <taxon>Tumidithrix</taxon>
        <taxon>Tumidithrix elongata</taxon>
    </lineage>
</organism>
<dbReference type="CDD" id="cd07397">
    <property type="entry name" value="MPP_NostocDevT-like"/>
    <property type="match status" value="1"/>
</dbReference>
<feature type="domain" description="Calcineurin-like phosphoesterase" evidence="1">
    <location>
        <begin position="7"/>
        <end position="221"/>
    </location>
</feature>
<dbReference type="AlphaFoldDB" id="A0AAW9PYK0"/>
<sequence>MTKPTITIAVIGDVHDQWQEEDHQALKHLGVDLVLFVGDFGNESVEIVRAIAKIDIPKAVILGNHDAWYSASDWGKSKSPYDHKTEDRVQQQLDLLGETHVGYGYLDFPDLNLSVVGARPFSWGGEEWKNGDFLRDRYGIHGFAESTQRIIENAKQTAYSTVLLLSHNGPTGLGDRDYNPCGKDWLPVGGDHGDPDFAEAIAAIYQVPKAVPFATFGHMHHKLRNNTRLREAIAVNDRGTVFLNAASVPRIVQKLDGNHRNFSLVQLTDGKVAQISLVWLDPTFQITSEQILYHA</sequence>
<dbReference type="Proteomes" id="UP001333818">
    <property type="component" value="Unassembled WGS sequence"/>
</dbReference>
<comment type="caution">
    <text evidence="2">The sequence shown here is derived from an EMBL/GenBank/DDBJ whole genome shotgun (WGS) entry which is preliminary data.</text>
</comment>
<dbReference type="GO" id="GO:0016787">
    <property type="term" value="F:hydrolase activity"/>
    <property type="evidence" value="ECO:0007669"/>
    <property type="project" value="InterPro"/>
</dbReference>
<keyword evidence="3" id="KW-1185">Reference proteome</keyword>
<gene>
    <name evidence="2" type="ORF">V2H45_04415</name>
</gene>
<evidence type="ECO:0000313" key="3">
    <source>
        <dbReference type="Proteomes" id="UP001333818"/>
    </source>
</evidence>
<dbReference type="Pfam" id="PF00149">
    <property type="entry name" value="Metallophos"/>
    <property type="match status" value="1"/>
</dbReference>